<organism evidence="1 2">
    <name type="scientific">Vaccinium darrowii</name>
    <dbReference type="NCBI Taxonomy" id="229202"/>
    <lineage>
        <taxon>Eukaryota</taxon>
        <taxon>Viridiplantae</taxon>
        <taxon>Streptophyta</taxon>
        <taxon>Embryophyta</taxon>
        <taxon>Tracheophyta</taxon>
        <taxon>Spermatophyta</taxon>
        <taxon>Magnoliopsida</taxon>
        <taxon>eudicotyledons</taxon>
        <taxon>Gunneridae</taxon>
        <taxon>Pentapetalae</taxon>
        <taxon>asterids</taxon>
        <taxon>Ericales</taxon>
        <taxon>Ericaceae</taxon>
        <taxon>Vaccinioideae</taxon>
        <taxon>Vaccinieae</taxon>
        <taxon>Vaccinium</taxon>
    </lineage>
</organism>
<dbReference type="Proteomes" id="UP000828048">
    <property type="component" value="Chromosome 2"/>
</dbReference>
<reference evidence="1 2" key="1">
    <citation type="journal article" date="2021" name="Hortic Res">
        <title>High-quality reference genome and annotation aids understanding of berry development for evergreen blueberry (Vaccinium darrowii).</title>
        <authorList>
            <person name="Yu J."/>
            <person name="Hulse-Kemp A.M."/>
            <person name="Babiker E."/>
            <person name="Staton M."/>
        </authorList>
    </citation>
    <scope>NUCLEOTIDE SEQUENCE [LARGE SCALE GENOMIC DNA]</scope>
    <source>
        <strain evidence="2">cv. NJ 8807/NJ 8810</strain>
        <tissue evidence="1">Young leaf</tissue>
    </source>
</reference>
<evidence type="ECO:0000313" key="1">
    <source>
        <dbReference type="EMBL" id="KAH7836265.1"/>
    </source>
</evidence>
<dbReference type="EMBL" id="CM037152">
    <property type="protein sequence ID" value="KAH7836265.1"/>
    <property type="molecule type" value="Genomic_DNA"/>
</dbReference>
<proteinExistence type="predicted"/>
<keyword evidence="2" id="KW-1185">Reference proteome</keyword>
<evidence type="ECO:0000313" key="2">
    <source>
        <dbReference type="Proteomes" id="UP000828048"/>
    </source>
</evidence>
<gene>
    <name evidence="1" type="ORF">Vadar_034168</name>
</gene>
<accession>A0ACB7X6X1</accession>
<sequence>MDPCPFIRIQIGSLALKSPVSPKPAFSTIHPSSSPCFCKIKLKNSPSQITSIPSSQPTCFTLSKTQFDKLVHKSNRLLKIEIYTGRRGNSCGFSSGKLLGTVAVRLDGANRNVVVQNGWVLVNGGGKRDREAAMQLHLSVKVEPDPRFVFRFDGEPECSPQVFQVNGNVRQPVFSCKFSIRNSGDHVLRSRSSLLEPSTSLKWLNSLKIGNKDPPVKERKGWSITIHDLSGSPVAAASMVTPFVPSPGTDRVSRSNPGAWLILRPGDNTWKPWGRLEAWREQGNHLGYRFDLLPDVAPTGGGDAVVTVVNSTLAAKTGGKFTIDIGTGQSPASSRSSSFDLGSGDESGSGSGSWAELLYRGFVMSSTVEGSGRPSEVEVGVQHVACTEDAAAFVAVAAAMDLSVEACRPFNQNLRKGLRELRRQQSGEFVV</sequence>
<name>A0ACB7X6X1_9ERIC</name>
<protein>
    <submittedName>
        <fullName evidence="1">Uncharacterized protein</fullName>
    </submittedName>
</protein>
<comment type="caution">
    <text evidence="1">The sequence shown here is derived from an EMBL/GenBank/DDBJ whole genome shotgun (WGS) entry which is preliminary data.</text>
</comment>